<dbReference type="AlphaFoldDB" id="A0AAU0MJD1"/>
<feature type="region of interest" description="Disordered" evidence="1">
    <location>
        <begin position="47"/>
        <end position="84"/>
    </location>
</feature>
<dbReference type="KEGG" id="mliy:RYJ27_01195"/>
<keyword evidence="4" id="KW-1185">Reference proteome</keyword>
<proteinExistence type="predicted"/>
<protein>
    <recommendedName>
        <fullName evidence="5">DUF4232 domain-containing protein</fullName>
    </recommendedName>
</protein>
<feature type="compositionally biased region" description="Low complexity" evidence="1">
    <location>
        <begin position="47"/>
        <end position="75"/>
    </location>
</feature>
<evidence type="ECO:0000256" key="2">
    <source>
        <dbReference type="SAM" id="Phobius"/>
    </source>
</evidence>
<accession>A0AAU0MJD1</accession>
<evidence type="ECO:0000313" key="3">
    <source>
        <dbReference type="EMBL" id="WOQ69887.1"/>
    </source>
</evidence>
<keyword evidence="2" id="KW-1133">Transmembrane helix</keyword>
<dbReference type="EMBL" id="CP137080">
    <property type="protein sequence ID" value="WOQ69887.1"/>
    <property type="molecule type" value="Genomic_DNA"/>
</dbReference>
<dbReference type="Proteomes" id="UP001329313">
    <property type="component" value="Chromosome"/>
</dbReference>
<dbReference type="RefSeq" id="WP_330170981.1">
    <property type="nucleotide sequence ID" value="NZ_CP137080.1"/>
</dbReference>
<evidence type="ECO:0000256" key="1">
    <source>
        <dbReference type="SAM" id="MobiDB-lite"/>
    </source>
</evidence>
<organism evidence="3 4">
    <name type="scientific">Microbacterium limosum</name>
    <dbReference type="NCBI Taxonomy" id="3079935"/>
    <lineage>
        <taxon>Bacteria</taxon>
        <taxon>Bacillati</taxon>
        <taxon>Actinomycetota</taxon>
        <taxon>Actinomycetes</taxon>
        <taxon>Micrococcales</taxon>
        <taxon>Microbacteriaceae</taxon>
        <taxon>Microbacterium</taxon>
    </lineage>
</organism>
<gene>
    <name evidence="3" type="ORF">RYJ27_01195</name>
</gene>
<sequence>MTGQSPRSRRHSPAVYRRRRLALILGIVLIAALVWLLIAQPWRGAADAEPAANPSPSPSVTSPAPTPTATEPTETGNPGDALPEETADAPLEAVACATGAVSVEPLTDKESYAAGESPQISIRLTNTSASPCTINVGTTQQVYTVTSGGDTWWRSTDCQSEPSDMVVTLDAGQVVESATPVTWDRTRSSVDTCDGDRPQAPGGGASYHVQVSIGGITAASTKQIFLY</sequence>
<keyword evidence="2" id="KW-0472">Membrane</keyword>
<evidence type="ECO:0000313" key="4">
    <source>
        <dbReference type="Proteomes" id="UP001329313"/>
    </source>
</evidence>
<feature type="transmembrane region" description="Helical" evidence="2">
    <location>
        <begin position="21"/>
        <end position="38"/>
    </location>
</feature>
<keyword evidence="2" id="KW-0812">Transmembrane</keyword>
<evidence type="ECO:0008006" key="5">
    <source>
        <dbReference type="Google" id="ProtNLM"/>
    </source>
</evidence>
<name>A0AAU0MJD1_9MICO</name>
<reference evidence="3 4" key="1">
    <citation type="submission" date="2023-10" db="EMBL/GenBank/DDBJ databases">
        <title>Y20.</title>
        <authorList>
            <person name="Zhang G."/>
            <person name="Ding Y."/>
        </authorList>
    </citation>
    <scope>NUCLEOTIDE SEQUENCE [LARGE SCALE GENOMIC DNA]</scope>
    <source>
        <strain evidence="3 4">Y20</strain>
    </source>
</reference>